<dbReference type="InterPro" id="IPR016377">
    <property type="entry name" value="Sucrose_GGa_phosphorylase-rel"/>
</dbReference>
<sequence length="565" mass="65739">MRKQTILPQLEEKLKTIYGEQYNDEYLMAFQALIERWENKQWPTSAPLSEENVYLITYGDSIFEDGTPTLETLHTFLKTQVGNWITDVHLLPMFPYTSDDGFSVVDYRRIHPRLGDWEHIEQLAEDYRLMFDFVANHISKSSDWFQKYLQGDPTYERYFIQRDPSFDTSQVIRPRTTPLFHDYQGTDNTKTVWTTFSEDQIDLNYRHFPVLLEMTDILLEYAYKHGTSIRLDAIGFIWKESGTTCMHLPQAHAIIQLWRLLLDYFKPNTQIITETNVPHHENISYFGDGTNEAHMVYQFALPPLVLYTFTVHCATKLTEWAKTIEKISDQATYFNFLASHDGIGMRPVEGILSEQEKEMLVQKVLQNGGRVSYKANTDGSQSVYELNITYFDALINKDVDVTEQQQVQKMLAAHSILFSMMGVPALYYHSLLGSRNDYHGLAESGIHRRINREKLPYARIVDELANNERRNAIFNGLKQMVEIRRQQSAFSPYAPQTVLELDDRVFGLKRENEKTKEVVYCVVNVTPDDVTIETDISGEDLFTGKKVHKSLALSPYQYVWVKVDR</sequence>
<feature type="domain" description="Glycosyl hydrolase family 13 catalytic" evidence="5">
    <location>
        <begin position="31"/>
        <end position="484"/>
    </location>
</feature>
<keyword evidence="7" id="KW-1185">Reference proteome</keyword>
<evidence type="ECO:0000313" key="7">
    <source>
        <dbReference type="Proteomes" id="UP001297580"/>
    </source>
</evidence>
<dbReference type="Gene3D" id="3.90.400.10">
    <property type="entry name" value="Oligo-1,6-glucosidase, Domain 2"/>
    <property type="match status" value="1"/>
</dbReference>
<evidence type="ECO:0000313" key="6">
    <source>
        <dbReference type="EMBL" id="WMV76076.1"/>
    </source>
</evidence>
<dbReference type="PIRSF" id="PIRSF003059">
    <property type="entry name" value="Sucrose_phosphorylase"/>
    <property type="match status" value="1"/>
</dbReference>
<dbReference type="Proteomes" id="UP001297580">
    <property type="component" value="Chromosome"/>
</dbReference>
<dbReference type="EMBL" id="CP133461">
    <property type="protein sequence ID" value="WMV76076.1"/>
    <property type="molecule type" value="Genomic_DNA"/>
</dbReference>
<comment type="similarity">
    <text evidence="1 4">Belongs to the glycosyl hydrolase 13 family. Sucrose phosphorylase subfamily.</text>
</comment>
<dbReference type="PANTHER" id="PTHR38784:SF1">
    <property type="entry name" value="SUCROSE PHOSPHORYLASE"/>
    <property type="match status" value="1"/>
</dbReference>
<organism evidence="6 7">
    <name type="scientific">Geobacillus thermodenitrificans</name>
    <dbReference type="NCBI Taxonomy" id="33940"/>
    <lineage>
        <taxon>Bacteria</taxon>
        <taxon>Bacillati</taxon>
        <taxon>Bacillota</taxon>
        <taxon>Bacilli</taxon>
        <taxon>Bacillales</taxon>
        <taxon>Anoxybacillaceae</taxon>
        <taxon>Geobacillus</taxon>
    </lineage>
</organism>
<gene>
    <name evidence="6" type="ORF">HSX42_18035</name>
</gene>
<name>A0ABY9QCY5_GEOTD</name>
<accession>A0ABY9QCY5</accession>
<dbReference type="EC" id="2.4.1.7" evidence="4"/>
<keyword evidence="3 4" id="KW-0808">Transferase</keyword>
<dbReference type="RefSeq" id="WP_236934235.1">
    <property type="nucleotide sequence ID" value="NZ_CP133461.1"/>
</dbReference>
<dbReference type="Pfam" id="PF00128">
    <property type="entry name" value="Alpha-amylase"/>
    <property type="match status" value="1"/>
</dbReference>
<protein>
    <recommendedName>
        <fullName evidence="4">Sucrose phosphorylase</fullName>
        <ecNumber evidence="4">2.4.1.7</ecNumber>
    </recommendedName>
    <alternativeName>
        <fullName evidence="4">Sucrose glucosyltransferase</fullName>
    </alternativeName>
</protein>
<dbReference type="InterPro" id="IPR033746">
    <property type="entry name" value="GGa_phosphorylase"/>
</dbReference>
<evidence type="ECO:0000256" key="1">
    <source>
        <dbReference type="ARBA" id="ARBA00008452"/>
    </source>
</evidence>
<dbReference type="InterPro" id="IPR017853">
    <property type="entry name" value="GH"/>
</dbReference>
<evidence type="ECO:0000256" key="3">
    <source>
        <dbReference type="ARBA" id="ARBA00022679"/>
    </source>
</evidence>
<dbReference type="SMART" id="SM00642">
    <property type="entry name" value="Aamy"/>
    <property type="match status" value="1"/>
</dbReference>
<dbReference type="InterPro" id="IPR006047">
    <property type="entry name" value="GH13_cat_dom"/>
</dbReference>
<reference evidence="6 7" key="1">
    <citation type="submission" date="2023-08" db="EMBL/GenBank/DDBJ databases">
        <title>Complete genome sequence of Geobacillus thermodenitrificans K1041, a genetically tractable strain representative of the genus Geobacillus.</title>
        <authorList>
            <person name="Kani S."/>
            <person name="Suzuki H."/>
        </authorList>
    </citation>
    <scope>NUCLEOTIDE SEQUENCE [LARGE SCALE GENOMIC DNA]</scope>
    <source>
        <strain evidence="6 7">K1041</strain>
    </source>
</reference>
<keyword evidence="6" id="KW-0378">Hydrolase</keyword>
<dbReference type="SUPFAM" id="SSF51445">
    <property type="entry name" value="(Trans)glycosidases"/>
    <property type="match status" value="1"/>
</dbReference>
<proteinExistence type="inferred from homology"/>
<dbReference type="GO" id="GO:0016787">
    <property type="term" value="F:hydrolase activity"/>
    <property type="evidence" value="ECO:0007669"/>
    <property type="project" value="UniProtKB-KW"/>
</dbReference>
<dbReference type="InterPro" id="IPR045857">
    <property type="entry name" value="O16G_dom_2"/>
</dbReference>
<dbReference type="CDD" id="cd11356">
    <property type="entry name" value="AmyAc_Sucrose_phosphorylase-like_1"/>
    <property type="match status" value="1"/>
</dbReference>
<evidence type="ECO:0000256" key="2">
    <source>
        <dbReference type="ARBA" id="ARBA00022676"/>
    </source>
</evidence>
<dbReference type="Gene3D" id="3.20.20.80">
    <property type="entry name" value="Glycosidases"/>
    <property type="match status" value="1"/>
</dbReference>
<evidence type="ECO:0000259" key="5">
    <source>
        <dbReference type="SMART" id="SM00642"/>
    </source>
</evidence>
<dbReference type="PANTHER" id="PTHR38784">
    <property type="entry name" value="SUCROSE PHOSPHORYLASE"/>
    <property type="match status" value="1"/>
</dbReference>
<keyword evidence="2 4" id="KW-0328">Glycosyltransferase</keyword>
<evidence type="ECO:0000256" key="4">
    <source>
        <dbReference type="PIRNR" id="PIRNR003059"/>
    </source>
</evidence>
<comment type="catalytic activity">
    <reaction evidence="4">
        <text>sucrose + phosphate = D-fructose + alpha-D-glucose 1-phosphate</text>
        <dbReference type="Rhea" id="RHEA:24048"/>
        <dbReference type="ChEBI" id="CHEBI:17992"/>
        <dbReference type="ChEBI" id="CHEBI:37721"/>
        <dbReference type="ChEBI" id="CHEBI:43474"/>
        <dbReference type="ChEBI" id="CHEBI:58601"/>
        <dbReference type="EC" id="2.4.1.7"/>
    </reaction>
</comment>